<keyword evidence="1" id="KW-0732">Signal</keyword>
<dbReference type="OrthoDB" id="8776505at2"/>
<dbReference type="RefSeq" id="WP_040041643.1">
    <property type="nucleotide sequence ID" value="NZ_JWJG01000028.1"/>
</dbReference>
<dbReference type="STRING" id="709839.TSA66_22765"/>
<dbReference type="InterPro" id="IPR027396">
    <property type="entry name" value="DsrEFH-like"/>
</dbReference>
<reference evidence="2 3" key="1">
    <citation type="submission" date="2014-12" db="EMBL/GenBank/DDBJ databases">
        <title>Denitrispirillum autotrophicum gen. nov., sp. nov., Denitrifying, Facultatively Autotrophic Bacteria Isolated from Rice Paddy Soil.</title>
        <authorList>
            <person name="Ishii S."/>
            <person name="Ashida N."/>
            <person name="Ohno H."/>
            <person name="Otsuka S."/>
            <person name="Yokota A."/>
            <person name="Senoo K."/>
        </authorList>
    </citation>
    <scope>NUCLEOTIDE SEQUENCE [LARGE SCALE GENOMIC DNA]</scope>
    <source>
        <strain evidence="2 3">TSA66</strain>
    </source>
</reference>
<evidence type="ECO:0000313" key="3">
    <source>
        <dbReference type="Proteomes" id="UP000031572"/>
    </source>
</evidence>
<dbReference type="InterPro" id="IPR003787">
    <property type="entry name" value="Sulphur_relay_DsrE/F-like"/>
</dbReference>
<comment type="caution">
    <text evidence="2">The sequence shown here is derived from an EMBL/GenBank/DDBJ whole genome shotgun (WGS) entry which is preliminary data.</text>
</comment>
<sequence length="145" mass="15620">MRRTFLKHSLAALSLLAAGAAVRASADEPVKVVYHLVDGIDQASRAMANIRNHLRAEPDTKIVVVANGDGIRFLLSGAKERNGRLFDAAVAALAEQGVEFRVCRNTLTAHDVAPSQLLPQAKLVPSGVVEVARLQAREGFVYLRP</sequence>
<dbReference type="PANTHER" id="PTHR37691:SF1">
    <property type="entry name" value="BLR3518 PROTEIN"/>
    <property type="match status" value="1"/>
</dbReference>
<dbReference type="Proteomes" id="UP000031572">
    <property type="component" value="Unassembled WGS sequence"/>
</dbReference>
<dbReference type="SUPFAM" id="SSF75169">
    <property type="entry name" value="DsrEFH-like"/>
    <property type="match status" value="1"/>
</dbReference>
<evidence type="ECO:0000313" key="2">
    <source>
        <dbReference type="EMBL" id="KIF83011.1"/>
    </source>
</evidence>
<feature type="chain" id="PRO_5002158846" evidence="1">
    <location>
        <begin position="27"/>
        <end position="145"/>
    </location>
</feature>
<dbReference type="Gene3D" id="3.40.1260.10">
    <property type="entry name" value="DsrEFH-like"/>
    <property type="match status" value="1"/>
</dbReference>
<dbReference type="Pfam" id="PF02635">
    <property type="entry name" value="DsrE"/>
    <property type="match status" value="1"/>
</dbReference>
<name>A0A0C2BYA7_9BURK</name>
<keyword evidence="3" id="KW-1185">Reference proteome</keyword>
<feature type="signal peptide" evidence="1">
    <location>
        <begin position="1"/>
        <end position="26"/>
    </location>
</feature>
<gene>
    <name evidence="2" type="ORF">TSA66_22765</name>
</gene>
<evidence type="ECO:0000256" key="1">
    <source>
        <dbReference type="SAM" id="SignalP"/>
    </source>
</evidence>
<protein>
    <submittedName>
        <fullName evidence="2">Signal peptide protein</fullName>
    </submittedName>
</protein>
<proteinExistence type="predicted"/>
<dbReference type="PANTHER" id="PTHR37691">
    <property type="entry name" value="BLR3518 PROTEIN"/>
    <property type="match status" value="1"/>
</dbReference>
<dbReference type="AlphaFoldDB" id="A0A0C2BYA7"/>
<accession>A0A0C2BYA7</accession>
<dbReference type="EMBL" id="JWJG01000028">
    <property type="protein sequence ID" value="KIF83011.1"/>
    <property type="molecule type" value="Genomic_DNA"/>
</dbReference>
<organism evidence="2 3">
    <name type="scientific">Noviherbaspirillum autotrophicum</name>
    <dbReference type="NCBI Taxonomy" id="709839"/>
    <lineage>
        <taxon>Bacteria</taxon>
        <taxon>Pseudomonadati</taxon>
        <taxon>Pseudomonadota</taxon>
        <taxon>Betaproteobacteria</taxon>
        <taxon>Burkholderiales</taxon>
        <taxon>Oxalobacteraceae</taxon>
        <taxon>Noviherbaspirillum</taxon>
    </lineage>
</organism>